<dbReference type="AlphaFoldDB" id="A0A4Y2CQI6"/>
<organism evidence="1 2">
    <name type="scientific">Araneus ventricosus</name>
    <name type="common">Orbweaver spider</name>
    <name type="synonym">Epeira ventricosa</name>
    <dbReference type="NCBI Taxonomy" id="182803"/>
    <lineage>
        <taxon>Eukaryota</taxon>
        <taxon>Metazoa</taxon>
        <taxon>Ecdysozoa</taxon>
        <taxon>Arthropoda</taxon>
        <taxon>Chelicerata</taxon>
        <taxon>Arachnida</taxon>
        <taxon>Araneae</taxon>
        <taxon>Araneomorphae</taxon>
        <taxon>Entelegynae</taxon>
        <taxon>Araneoidea</taxon>
        <taxon>Araneidae</taxon>
        <taxon>Araneus</taxon>
    </lineage>
</organism>
<gene>
    <name evidence="1" type="ORF">AVEN_49437_1</name>
</gene>
<evidence type="ECO:0000313" key="2">
    <source>
        <dbReference type="Proteomes" id="UP000499080"/>
    </source>
</evidence>
<protein>
    <submittedName>
        <fullName evidence="1">Uncharacterized protein</fullName>
    </submittedName>
</protein>
<reference evidence="1 2" key="1">
    <citation type="journal article" date="2019" name="Sci. Rep.">
        <title>Orb-weaving spider Araneus ventricosus genome elucidates the spidroin gene catalogue.</title>
        <authorList>
            <person name="Kono N."/>
            <person name="Nakamura H."/>
            <person name="Ohtoshi R."/>
            <person name="Moran D.A.P."/>
            <person name="Shinohara A."/>
            <person name="Yoshida Y."/>
            <person name="Fujiwara M."/>
            <person name="Mori M."/>
            <person name="Tomita M."/>
            <person name="Arakawa K."/>
        </authorList>
    </citation>
    <scope>NUCLEOTIDE SEQUENCE [LARGE SCALE GENOMIC DNA]</scope>
</reference>
<evidence type="ECO:0000313" key="1">
    <source>
        <dbReference type="EMBL" id="GBM06057.1"/>
    </source>
</evidence>
<dbReference type="EMBL" id="BGPR01000222">
    <property type="protein sequence ID" value="GBM06057.1"/>
    <property type="molecule type" value="Genomic_DNA"/>
</dbReference>
<proteinExistence type="predicted"/>
<name>A0A4Y2CQI6_ARAVE</name>
<dbReference type="OrthoDB" id="6750148at2759"/>
<accession>A0A4Y2CQI6</accession>
<keyword evidence="2" id="KW-1185">Reference proteome</keyword>
<sequence length="179" mass="20888">MKYYLPGHSCVQKVDSVHSNIEKVMDKTDFYSPIGLIRILKQVNPSHPYSVIQMRPDDFKDFEETAKLLNYKIVPFTRMAILKFSRTLNTVNFKTSHDKLEPENSANIKFAETSMRDSKTHIKQKKISENCNLSVFQVTLKVQKTAKEVSDQKKKDIKTAFPFVPIQDMEYYIAVLHFY</sequence>
<dbReference type="Proteomes" id="UP000499080">
    <property type="component" value="Unassembled WGS sequence"/>
</dbReference>
<comment type="caution">
    <text evidence="1">The sequence shown here is derived from an EMBL/GenBank/DDBJ whole genome shotgun (WGS) entry which is preliminary data.</text>
</comment>